<dbReference type="InterPro" id="IPR016947">
    <property type="entry name" value="UCP030140"/>
</dbReference>
<dbReference type="RefSeq" id="WP_109983932.1">
    <property type="nucleotide sequence ID" value="NZ_QGTD01000008.1"/>
</dbReference>
<name>A0A317KZI5_9BACI</name>
<keyword evidence="2" id="KW-1185">Reference proteome</keyword>
<accession>A0A317KZI5</accession>
<dbReference type="PIRSF" id="PIRSF030140">
    <property type="entry name" value="UCP030140"/>
    <property type="match status" value="1"/>
</dbReference>
<proteinExistence type="predicted"/>
<sequence length="161" mass="18962">MNWETLFKMQRDLDHYILKQHQLKNEQIVEKKVLALLVEIGELANETRCFKYWSVKAPSPKDVMAEEYVDGIHFILSLGLVIGIEDYHGEIEEPSEETTELFLRVFEAIHQLNKERSKQAFNQLFYVYLQLGKNLGFTQGDIKSAYIEKNKVNFERQNQGY</sequence>
<dbReference type="Pfam" id="PF08761">
    <property type="entry name" value="dUTPase_2"/>
    <property type="match status" value="1"/>
</dbReference>
<dbReference type="EMBL" id="QGTD01000008">
    <property type="protein sequence ID" value="PWU68200.1"/>
    <property type="molecule type" value="Genomic_DNA"/>
</dbReference>
<dbReference type="CDD" id="cd11527">
    <property type="entry name" value="NTP-PPase_dUTPase"/>
    <property type="match status" value="1"/>
</dbReference>
<reference evidence="1 2" key="1">
    <citation type="submission" date="2018-05" db="EMBL/GenBank/DDBJ databases">
        <title>Genomic analysis of Gracilibacillus dipsosauri DD1 reveals novel features of a salt-tolerant amylase.</title>
        <authorList>
            <person name="Deutch C.E."/>
            <person name="Yang S."/>
        </authorList>
    </citation>
    <scope>NUCLEOTIDE SEQUENCE [LARGE SCALE GENOMIC DNA]</scope>
    <source>
        <strain evidence="1 2">DD1</strain>
    </source>
</reference>
<evidence type="ECO:0000313" key="1">
    <source>
        <dbReference type="EMBL" id="PWU68200.1"/>
    </source>
</evidence>
<comment type="caution">
    <text evidence="1">The sequence shown here is derived from an EMBL/GenBank/DDBJ whole genome shotgun (WGS) entry which is preliminary data.</text>
</comment>
<gene>
    <name evidence="1" type="ORF">DLJ74_07005</name>
</gene>
<dbReference type="InterPro" id="IPR014871">
    <property type="entry name" value="dUTPase/dCTP_pyrophosphatase"/>
</dbReference>
<protein>
    <submittedName>
        <fullName evidence="1">dUTPase</fullName>
    </submittedName>
</protein>
<dbReference type="AlphaFoldDB" id="A0A317KZI5"/>
<dbReference type="OrthoDB" id="5506143at2"/>
<dbReference type="SUPFAM" id="SSF101386">
    <property type="entry name" value="all-alpha NTP pyrophosphatases"/>
    <property type="match status" value="1"/>
</dbReference>
<dbReference type="Gene3D" id="1.10.4010.10">
    <property type="entry name" value="Type II deoxyuridine triphosphatase"/>
    <property type="match status" value="1"/>
</dbReference>
<dbReference type="Proteomes" id="UP000245624">
    <property type="component" value="Unassembled WGS sequence"/>
</dbReference>
<evidence type="ECO:0000313" key="2">
    <source>
        <dbReference type="Proteomes" id="UP000245624"/>
    </source>
</evidence>
<organism evidence="1 2">
    <name type="scientific">Gracilibacillus dipsosauri</name>
    <dbReference type="NCBI Taxonomy" id="178340"/>
    <lineage>
        <taxon>Bacteria</taxon>
        <taxon>Bacillati</taxon>
        <taxon>Bacillota</taxon>
        <taxon>Bacilli</taxon>
        <taxon>Bacillales</taxon>
        <taxon>Bacillaceae</taxon>
        <taxon>Gracilibacillus</taxon>
    </lineage>
</organism>